<gene>
    <name evidence="10" type="primary">argS</name>
    <name evidence="14" type="ORF">CP557_12715</name>
</gene>
<dbReference type="CDD" id="cd07956">
    <property type="entry name" value="Anticodon_Ia_Arg"/>
    <property type="match status" value="1"/>
</dbReference>
<keyword evidence="15" id="KW-1185">Reference proteome</keyword>
<evidence type="ECO:0000256" key="11">
    <source>
        <dbReference type="RuleBase" id="RU363038"/>
    </source>
</evidence>
<dbReference type="OrthoDB" id="372102at2157"/>
<dbReference type="EC" id="6.1.1.19" evidence="10"/>
<dbReference type="PRINTS" id="PR01038">
    <property type="entry name" value="TRNASYNTHARG"/>
</dbReference>
<dbReference type="FunFam" id="1.10.730.10:FF:000008">
    <property type="entry name" value="Arginine--tRNA ligase"/>
    <property type="match status" value="1"/>
</dbReference>
<dbReference type="SMART" id="SM01016">
    <property type="entry name" value="Arg_tRNA_synt_N"/>
    <property type="match status" value="1"/>
</dbReference>
<dbReference type="InterPro" id="IPR014729">
    <property type="entry name" value="Rossmann-like_a/b/a_fold"/>
</dbReference>
<keyword evidence="6 10" id="KW-0067">ATP-binding</keyword>
<reference evidence="14 15" key="1">
    <citation type="submission" date="2017-09" db="EMBL/GenBank/DDBJ databases">
        <title>Genome sequences of Natrinema ejinorence JCM 13890T.</title>
        <authorList>
            <person name="Roh S.W."/>
            <person name="Kim Y.B."/>
            <person name="Kim J.Y."/>
        </authorList>
    </citation>
    <scope>NUCLEOTIDE SEQUENCE [LARGE SCALE GENOMIC DNA]</scope>
    <source>
        <strain evidence="14 15">JCM 13890</strain>
    </source>
</reference>
<evidence type="ECO:0000256" key="8">
    <source>
        <dbReference type="ARBA" id="ARBA00023146"/>
    </source>
</evidence>
<evidence type="ECO:0000313" key="15">
    <source>
        <dbReference type="Proteomes" id="UP000219689"/>
    </source>
</evidence>
<evidence type="ECO:0000256" key="4">
    <source>
        <dbReference type="ARBA" id="ARBA00022598"/>
    </source>
</evidence>
<dbReference type="SUPFAM" id="SSF47323">
    <property type="entry name" value="Anticodon-binding domain of a subclass of class I aminoacyl-tRNA synthetases"/>
    <property type="match status" value="1"/>
</dbReference>
<dbReference type="EMBL" id="NXNI01000001">
    <property type="protein sequence ID" value="PCR91312.1"/>
    <property type="molecule type" value="Genomic_DNA"/>
</dbReference>
<evidence type="ECO:0000259" key="13">
    <source>
        <dbReference type="SMART" id="SM01016"/>
    </source>
</evidence>
<feature type="domain" description="Arginyl tRNA synthetase N-terminal" evidence="13">
    <location>
        <begin position="3"/>
        <end position="89"/>
    </location>
</feature>
<dbReference type="Pfam" id="PF05746">
    <property type="entry name" value="DALR_1"/>
    <property type="match status" value="1"/>
</dbReference>
<comment type="catalytic activity">
    <reaction evidence="9 10">
        <text>tRNA(Arg) + L-arginine + ATP = L-arginyl-tRNA(Arg) + AMP + diphosphate</text>
        <dbReference type="Rhea" id="RHEA:20301"/>
        <dbReference type="Rhea" id="RHEA-COMP:9658"/>
        <dbReference type="Rhea" id="RHEA-COMP:9673"/>
        <dbReference type="ChEBI" id="CHEBI:30616"/>
        <dbReference type="ChEBI" id="CHEBI:32682"/>
        <dbReference type="ChEBI" id="CHEBI:33019"/>
        <dbReference type="ChEBI" id="CHEBI:78442"/>
        <dbReference type="ChEBI" id="CHEBI:78513"/>
        <dbReference type="ChEBI" id="CHEBI:456215"/>
        <dbReference type="EC" id="6.1.1.19"/>
    </reaction>
</comment>
<evidence type="ECO:0000256" key="2">
    <source>
        <dbReference type="ARBA" id="ARBA00005594"/>
    </source>
</evidence>
<keyword evidence="7 10" id="KW-0648">Protein biosynthesis</keyword>
<dbReference type="Proteomes" id="UP000219689">
    <property type="component" value="Unassembled WGS sequence"/>
</dbReference>
<dbReference type="SUPFAM" id="SSF52374">
    <property type="entry name" value="Nucleotidylyl transferase"/>
    <property type="match status" value="1"/>
</dbReference>
<dbReference type="GO" id="GO:0006420">
    <property type="term" value="P:arginyl-tRNA aminoacylation"/>
    <property type="evidence" value="ECO:0007669"/>
    <property type="project" value="UniProtKB-UniRule"/>
</dbReference>
<dbReference type="InterPro" id="IPR035684">
    <property type="entry name" value="ArgRS_core"/>
</dbReference>
<dbReference type="PANTHER" id="PTHR11956">
    <property type="entry name" value="ARGINYL-TRNA SYNTHETASE"/>
    <property type="match status" value="1"/>
</dbReference>
<dbReference type="Gene3D" id="3.40.50.620">
    <property type="entry name" value="HUPs"/>
    <property type="match status" value="1"/>
</dbReference>
<comment type="similarity">
    <text evidence="2 10 11">Belongs to the class-I aminoacyl-tRNA synthetase family.</text>
</comment>
<evidence type="ECO:0000256" key="10">
    <source>
        <dbReference type="HAMAP-Rule" id="MF_00123"/>
    </source>
</evidence>
<dbReference type="InterPro" id="IPR005148">
    <property type="entry name" value="Arg-tRNA-synth_N"/>
</dbReference>
<evidence type="ECO:0000313" key="14">
    <source>
        <dbReference type="EMBL" id="PCR91312.1"/>
    </source>
</evidence>
<comment type="subcellular location">
    <subcellularLocation>
        <location evidence="1 10">Cytoplasm</location>
    </subcellularLocation>
</comment>
<dbReference type="NCBIfam" id="TIGR00456">
    <property type="entry name" value="argS"/>
    <property type="match status" value="1"/>
</dbReference>
<dbReference type="RefSeq" id="WP_097380254.1">
    <property type="nucleotide sequence ID" value="NZ_NXNI01000001.1"/>
</dbReference>
<dbReference type="SMART" id="SM00836">
    <property type="entry name" value="DALR_1"/>
    <property type="match status" value="1"/>
</dbReference>
<evidence type="ECO:0000256" key="5">
    <source>
        <dbReference type="ARBA" id="ARBA00022741"/>
    </source>
</evidence>
<dbReference type="GO" id="GO:0004814">
    <property type="term" value="F:arginine-tRNA ligase activity"/>
    <property type="evidence" value="ECO:0007669"/>
    <property type="project" value="UniProtKB-UniRule"/>
</dbReference>
<proteinExistence type="inferred from homology"/>
<comment type="caution">
    <text evidence="14">The sequence shown here is derived from an EMBL/GenBank/DDBJ whole genome shotgun (WGS) entry which is preliminary data.</text>
</comment>
<protein>
    <recommendedName>
        <fullName evidence="10">Arginine--tRNA ligase</fullName>
        <ecNumber evidence="10">6.1.1.19</ecNumber>
    </recommendedName>
    <alternativeName>
        <fullName evidence="10">Arginyl-tRNA synthetase</fullName>
        <shortName evidence="10">ArgRS</shortName>
    </alternativeName>
</protein>
<dbReference type="Pfam" id="PF03485">
    <property type="entry name" value="Arg_tRNA_synt_N"/>
    <property type="match status" value="1"/>
</dbReference>
<evidence type="ECO:0000256" key="1">
    <source>
        <dbReference type="ARBA" id="ARBA00004496"/>
    </source>
</evidence>
<dbReference type="AlphaFoldDB" id="A0A2A5QWT7"/>
<dbReference type="InterPro" id="IPR008909">
    <property type="entry name" value="DALR_anticod-bd"/>
</dbReference>
<sequence>MFLSLRAEVEDALEGALSTLAFPTDDLGIEEPPEDVESVLASSVAFRLASEAGAPPPQVAGQIADEIDADQLSYVSEIRTQGPYLNFLPSEAYLADTLAEATDETYGHLADREESVAVEHTSANPTGPVHVGRARNPIIGDAVANLLDFAGYDVDRHYYVNDAGRQMAVFTWAYETFDEDDLEGEPERDRKEYDLVRYYRKGNAYLENAPESDVEAAEAEIESIMQGLEAGEDEAYERVSEVVDQVLGGMTECLARLPAEFDEFVKETRFMRSGATDDLVDRLKELDESVYEEDAWQLELADHGIDKNLVFLRSDGTSLYATRDLAHHEWKFDNYDRAVTVLGEDHKLQAKQVRTTLELLGNETDQLRQVLYSYVNLPEGKMSTRRGTGVDLDDLLDEAIDRAREEVEDRLDDRIRDDELDDEDIERIAHQVGIGAVRYDIVSKQPTKAITFEWEQALDFEAQSAPYVQYVHARCCGILEEAGIDTEAGMDDVETAVDADRLETEAERDLLETIARFPAVVDEAADDLEPHRIATYTREFADRFNGFYRECPVLADDVDPEVREARLALVAASKHAVANALSILGVAAPRSM</sequence>
<evidence type="ECO:0000256" key="7">
    <source>
        <dbReference type="ARBA" id="ARBA00022917"/>
    </source>
</evidence>
<keyword evidence="5 10" id="KW-0547">Nucleotide-binding</keyword>
<dbReference type="Pfam" id="PF00750">
    <property type="entry name" value="tRNA-synt_1d"/>
    <property type="match status" value="1"/>
</dbReference>
<name>A0A2A5QWT7_9EURY</name>
<keyword evidence="8 10" id="KW-0030">Aminoacyl-tRNA synthetase</keyword>
<feature type="domain" description="DALR anticodon binding" evidence="12">
    <location>
        <begin position="468"/>
        <end position="592"/>
    </location>
</feature>
<dbReference type="PANTHER" id="PTHR11956:SF5">
    <property type="entry name" value="ARGININE--TRNA LIGASE, CYTOPLASMIC"/>
    <property type="match status" value="1"/>
</dbReference>
<feature type="short sequence motif" description="'HIGH' region" evidence="10">
    <location>
        <begin position="123"/>
        <end position="133"/>
    </location>
</feature>
<accession>A0A2A5QWT7</accession>
<dbReference type="GO" id="GO:0005737">
    <property type="term" value="C:cytoplasm"/>
    <property type="evidence" value="ECO:0007669"/>
    <property type="project" value="UniProtKB-SubCell"/>
</dbReference>
<keyword evidence="4 10" id="KW-0436">Ligase</keyword>
<dbReference type="HAMAP" id="MF_00123">
    <property type="entry name" value="Arg_tRNA_synth"/>
    <property type="match status" value="1"/>
</dbReference>
<evidence type="ECO:0000256" key="6">
    <source>
        <dbReference type="ARBA" id="ARBA00022840"/>
    </source>
</evidence>
<dbReference type="SUPFAM" id="SSF55190">
    <property type="entry name" value="Arginyl-tRNA synthetase (ArgRS), N-terminal 'additional' domain"/>
    <property type="match status" value="1"/>
</dbReference>
<evidence type="ECO:0000256" key="3">
    <source>
        <dbReference type="ARBA" id="ARBA00022490"/>
    </source>
</evidence>
<dbReference type="CDD" id="cd00671">
    <property type="entry name" value="ArgRS_core"/>
    <property type="match status" value="1"/>
</dbReference>
<dbReference type="GO" id="GO:0005524">
    <property type="term" value="F:ATP binding"/>
    <property type="evidence" value="ECO:0007669"/>
    <property type="project" value="UniProtKB-UniRule"/>
</dbReference>
<organism evidence="14 15">
    <name type="scientific">Natrinema ejinorense</name>
    <dbReference type="NCBI Taxonomy" id="373386"/>
    <lineage>
        <taxon>Archaea</taxon>
        <taxon>Methanobacteriati</taxon>
        <taxon>Methanobacteriota</taxon>
        <taxon>Stenosarchaea group</taxon>
        <taxon>Halobacteria</taxon>
        <taxon>Halobacteriales</taxon>
        <taxon>Natrialbaceae</taxon>
        <taxon>Natrinema</taxon>
    </lineage>
</organism>
<dbReference type="InterPro" id="IPR001278">
    <property type="entry name" value="Arg-tRNA-ligase"/>
</dbReference>
<dbReference type="Gene3D" id="3.30.1360.70">
    <property type="entry name" value="Arginyl tRNA synthetase N-terminal domain"/>
    <property type="match status" value="1"/>
</dbReference>
<dbReference type="InterPro" id="IPR036695">
    <property type="entry name" value="Arg-tRNA-synth_N_sf"/>
</dbReference>
<evidence type="ECO:0000256" key="9">
    <source>
        <dbReference type="ARBA" id="ARBA00049339"/>
    </source>
</evidence>
<dbReference type="Gene3D" id="1.10.730.10">
    <property type="entry name" value="Isoleucyl-tRNA Synthetase, Domain 1"/>
    <property type="match status" value="1"/>
</dbReference>
<evidence type="ECO:0000259" key="12">
    <source>
        <dbReference type="SMART" id="SM00836"/>
    </source>
</evidence>
<dbReference type="InterPro" id="IPR009080">
    <property type="entry name" value="tRNAsynth_Ia_anticodon-bd"/>
</dbReference>
<keyword evidence="3 10" id="KW-0963">Cytoplasm</keyword>